<keyword evidence="4" id="KW-1185">Reference proteome</keyword>
<dbReference type="InterPro" id="IPR029069">
    <property type="entry name" value="HotDog_dom_sf"/>
</dbReference>
<accession>A0A1H9DU31</accession>
<dbReference type="GO" id="GO:0006633">
    <property type="term" value="P:fatty acid biosynthetic process"/>
    <property type="evidence" value="ECO:0007669"/>
    <property type="project" value="InterPro"/>
</dbReference>
<organism evidence="3 4">
    <name type="scientific">Ignavigranum ruoffiae</name>
    <dbReference type="NCBI Taxonomy" id="89093"/>
    <lineage>
        <taxon>Bacteria</taxon>
        <taxon>Bacillati</taxon>
        <taxon>Bacillota</taxon>
        <taxon>Bacilli</taxon>
        <taxon>Lactobacillales</taxon>
        <taxon>Aerococcaceae</taxon>
        <taxon>Ignavigranum</taxon>
    </lineage>
</organism>
<dbReference type="InterPro" id="IPR002864">
    <property type="entry name" value="Acyl-ACP_thioesterase_NHD"/>
</dbReference>
<sequence>MSFNVQDGIYQARYQQATSLNAQEQIMVLLENVLKTSVDHDQIFRRDLDQHLFNEKYSIWVITQYHLRLYQFPKINQTYTIDTRVVQLNSFFVARYFRVIQDDQVCAEIHIQFVGIDFKERNVVRLDTDKFIQADLIDWDQQYKFRKIKLPQGLEDGPSLAYAIKMSDIDENQHVNNLVYIRWCLEAMKQLNIDWQLPLMVNVKYGQEILPQAQILIYADTNVQDDQKKTSFKIKNLTTGDEASRLEFEWELSEKE</sequence>
<dbReference type="EMBL" id="FOEN01000006">
    <property type="protein sequence ID" value="SEQ16901.1"/>
    <property type="molecule type" value="Genomic_DNA"/>
</dbReference>
<evidence type="ECO:0000259" key="1">
    <source>
        <dbReference type="Pfam" id="PF01643"/>
    </source>
</evidence>
<dbReference type="GO" id="GO:0016790">
    <property type="term" value="F:thiolester hydrolase activity"/>
    <property type="evidence" value="ECO:0007669"/>
    <property type="project" value="InterPro"/>
</dbReference>
<dbReference type="InterPro" id="IPR049427">
    <property type="entry name" value="Acyl-ACP_TE_C"/>
</dbReference>
<dbReference type="Pfam" id="PF01643">
    <property type="entry name" value="Acyl-ACP_TE"/>
    <property type="match status" value="1"/>
</dbReference>
<dbReference type="RefSeq" id="WP_092571767.1">
    <property type="nucleotide sequence ID" value="NZ_CALUDV010000017.1"/>
</dbReference>
<feature type="domain" description="Acyl-ACP thioesterase N-terminal hotdog" evidence="1">
    <location>
        <begin position="20"/>
        <end position="129"/>
    </location>
</feature>
<evidence type="ECO:0000313" key="3">
    <source>
        <dbReference type="EMBL" id="SEQ16901.1"/>
    </source>
</evidence>
<proteinExistence type="predicted"/>
<dbReference type="OrthoDB" id="9801517at2"/>
<evidence type="ECO:0000313" key="4">
    <source>
        <dbReference type="Proteomes" id="UP000198833"/>
    </source>
</evidence>
<dbReference type="SUPFAM" id="SSF54637">
    <property type="entry name" value="Thioesterase/thiol ester dehydrase-isomerase"/>
    <property type="match status" value="2"/>
</dbReference>
<feature type="domain" description="Acyl-ACP thioesterase-like C-terminal" evidence="2">
    <location>
        <begin position="159"/>
        <end position="251"/>
    </location>
</feature>
<protein>
    <submittedName>
        <fullName evidence="3">Acyl-ACP thioesterase</fullName>
    </submittedName>
</protein>
<dbReference type="AlphaFoldDB" id="A0A1H9DU31"/>
<dbReference type="Pfam" id="PF20791">
    <property type="entry name" value="Acyl-ACP_TE_C"/>
    <property type="match status" value="1"/>
</dbReference>
<reference evidence="3 4" key="1">
    <citation type="submission" date="2016-10" db="EMBL/GenBank/DDBJ databases">
        <authorList>
            <person name="de Groot N.N."/>
        </authorList>
    </citation>
    <scope>NUCLEOTIDE SEQUENCE [LARGE SCALE GENOMIC DNA]</scope>
    <source>
        <strain evidence="3 4">DSM 15695</strain>
    </source>
</reference>
<dbReference type="Proteomes" id="UP000198833">
    <property type="component" value="Unassembled WGS sequence"/>
</dbReference>
<gene>
    <name evidence="3" type="ORF">SAMN04488558_10610</name>
</gene>
<name>A0A1H9DU31_9LACT</name>
<dbReference type="Gene3D" id="3.10.129.10">
    <property type="entry name" value="Hotdog Thioesterase"/>
    <property type="match status" value="1"/>
</dbReference>
<dbReference type="STRING" id="89093.SAMN04488558_10610"/>
<evidence type="ECO:0000259" key="2">
    <source>
        <dbReference type="Pfam" id="PF20791"/>
    </source>
</evidence>